<keyword evidence="4 6" id="KW-0560">Oxidoreductase</keyword>
<accession>A0A5E5ARY7</accession>
<evidence type="ECO:0000256" key="2">
    <source>
        <dbReference type="ARBA" id="ARBA00022630"/>
    </source>
</evidence>
<organism evidence="6 7">
    <name type="scientific">Pandoraea sputorum</name>
    <dbReference type="NCBI Taxonomy" id="93222"/>
    <lineage>
        <taxon>Bacteria</taxon>
        <taxon>Pseudomonadati</taxon>
        <taxon>Pseudomonadota</taxon>
        <taxon>Betaproteobacteria</taxon>
        <taxon>Burkholderiales</taxon>
        <taxon>Burkholderiaceae</taxon>
        <taxon>Pandoraea</taxon>
    </lineage>
</organism>
<evidence type="ECO:0000256" key="3">
    <source>
        <dbReference type="ARBA" id="ARBA00022643"/>
    </source>
</evidence>
<dbReference type="Pfam" id="PF12766">
    <property type="entry name" value="Pyridox_oxase_2"/>
    <property type="match status" value="1"/>
</dbReference>
<dbReference type="InterPro" id="IPR000659">
    <property type="entry name" value="Pyridox_Oxase"/>
</dbReference>
<evidence type="ECO:0000256" key="4">
    <source>
        <dbReference type="ARBA" id="ARBA00023002"/>
    </source>
</evidence>
<keyword evidence="3" id="KW-0288">FMN</keyword>
<dbReference type="InterPro" id="IPR024624">
    <property type="entry name" value="Pyridox_Oxase_Alr4036_FMN-bd"/>
</dbReference>
<dbReference type="PANTHER" id="PTHR10851:SF3">
    <property type="entry name" value="PYRIDOXINE_PYRIDOXAMINE 5'-PHOSPHATE OXIDASE 2"/>
    <property type="match status" value="1"/>
</dbReference>
<protein>
    <submittedName>
        <fullName evidence="6">Pyridoxine/pyridoxamine 5'-phosphate oxidase</fullName>
        <ecNumber evidence="6">1.4.3.5</ecNumber>
    </submittedName>
</protein>
<sequence>MENGGIIMASRHVQDAIGGRMYEGWHWCRLRMHVNDLSAAQSNRCPQKAASTLQEKYKLKAHSSDALLSTIWGLLDAATRERSAFNFMQLATIGTDGAPKGRVVVLRDAHPKNAELFFTADLRSSKISEIRGDSRVALSAFDVAKGVQLRAEGRAEVVSDPALRLSAWRKLKPHSHVLFRSNVSPGTPLTDPTDVQWSTLPQTPTLEIAAQFALLRVSIEKIDWLDVSSEPHVRCLFNKSAGHWAGTWVAP</sequence>
<evidence type="ECO:0000256" key="1">
    <source>
        <dbReference type="ARBA" id="ARBA00001917"/>
    </source>
</evidence>
<dbReference type="PANTHER" id="PTHR10851">
    <property type="entry name" value="PYRIDOXINE-5-PHOSPHATE OXIDASE"/>
    <property type="match status" value="1"/>
</dbReference>
<evidence type="ECO:0000313" key="6">
    <source>
        <dbReference type="EMBL" id="VVE75777.1"/>
    </source>
</evidence>
<dbReference type="AlphaFoldDB" id="A0A5E5ARY7"/>
<dbReference type="GO" id="GO:0010181">
    <property type="term" value="F:FMN binding"/>
    <property type="evidence" value="ECO:0007669"/>
    <property type="project" value="InterPro"/>
</dbReference>
<evidence type="ECO:0000259" key="5">
    <source>
        <dbReference type="Pfam" id="PF12766"/>
    </source>
</evidence>
<gene>
    <name evidence="6" type="primary">pdxH_1</name>
    <name evidence="6" type="ORF">PSP31121_00597</name>
</gene>
<evidence type="ECO:0000313" key="7">
    <source>
        <dbReference type="Proteomes" id="UP000335538"/>
    </source>
</evidence>
<proteinExistence type="predicted"/>
<dbReference type="InterPro" id="IPR012349">
    <property type="entry name" value="Split_barrel_FMN-bd"/>
</dbReference>
<dbReference type="GO" id="GO:0004733">
    <property type="term" value="F:pyridoxamine phosphate oxidase activity"/>
    <property type="evidence" value="ECO:0007669"/>
    <property type="project" value="UniProtKB-EC"/>
</dbReference>
<dbReference type="Proteomes" id="UP000335538">
    <property type="component" value="Unassembled WGS sequence"/>
</dbReference>
<dbReference type="EC" id="1.4.3.5" evidence="6"/>
<dbReference type="SUPFAM" id="SSF50475">
    <property type="entry name" value="FMN-binding split barrel"/>
    <property type="match status" value="1"/>
</dbReference>
<feature type="domain" description="Pyridoxamine 5'-phosphate oxidase Alr4036 family FMN-binding" evidence="5">
    <location>
        <begin position="80"/>
        <end position="158"/>
    </location>
</feature>
<name>A0A5E5ARY7_9BURK</name>
<dbReference type="GO" id="GO:0008615">
    <property type="term" value="P:pyridoxine biosynthetic process"/>
    <property type="evidence" value="ECO:0007669"/>
    <property type="project" value="InterPro"/>
</dbReference>
<comment type="cofactor">
    <cofactor evidence="1">
        <name>FMN</name>
        <dbReference type="ChEBI" id="CHEBI:58210"/>
    </cofactor>
</comment>
<keyword evidence="2" id="KW-0285">Flavoprotein</keyword>
<reference evidence="6 7" key="1">
    <citation type="submission" date="2019-08" db="EMBL/GenBank/DDBJ databases">
        <authorList>
            <person name="Peeters C."/>
        </authorList>
    </citation>
    <scope>NUCLEOTIDE SEQUENCE [LARGE SCALE GENOMIC DNA]</scope>
    <source>
        <strain evidence="6 7">LMG 31121</strain>
    </source>
</reference>
<dbReference type="Gene3D" id="2.30.110.10">
    <property type="entry name" value="Electron Transport, Fmn-binding Protein, Chain A"/>
    <property type="match status" value="1"/>
</dbReference>
<dbReference type="EMBL" id="CABPSR010000001">
    <property type="protein sequence ID" value="VVE75777.1"/>
    <property type="molecule type" value="Genomic_DNA"/>
</dbReference>